<keyword evidence="2" id="KW-1133">Transmembrane helix</keyword>
<sequence length="364" mass="39685">MNNLILLVLLAHVSQVVETLMDLEPRTLTVLRGDSARLTCSTTEQYVVMVWLHNGITVFTISAMHGILSNSPNWNATDCSNSQLFCWEIVLSSAQRSHQGQVTCDLQNIQRETANLFVQEMGNVAITGGNQTVIKGEDILLQCLAIGWYPGPNLTWLVNGRDVEQHQFNISIEEPVDVAGHFNLQSNLSIQAAVSSLVECLVTVSALPVPQSSRVRLTVVAEVLEETVCDSCIALIIGTASVSGVLLLMLLTLCIALCYRQWRRAKSSKQRTKRTNESKSKRSSVAEATEGKLNLGYASEGLTGAGSRDFNITQRADGQTGSISAHKIPDDVSFITFSLNTNQSNIANEPSGHGSRTVRRQTTV</sequence>
<dbReference type="Proteomes" id="UP001557470">
    <property type="component" value="Unassembled WGS sequence"/>
</dbReference>
<feature type="region of interest" description="Disordered" evidence="1">
    <location>
        <begin position="345"/>
        <end position="364"/>
    </location>
</feature>
<evidence type="ECO:0000256" key="2">
    <source>
        <dbReference type="SAM" id="Phobius"/>
    </source>
</evidence>
<dbReference type="AlphaFoldDB" id="A0ABD0X654"/>
<feature type="domain" description="Ig-like" evidence="4">
    <location>
        <begin position="122"/>
        <end position="216"/>
    </location>
</feature>
<evidence type="ECO:0000256" key="1">
    <source>
        <dbReference type="SAM" id="MobiDB-lite"/>
    </source>
</evidence>
<gene>
    <name evidence="5" type="ORF">UPYG_G00201340</name>
</gene>
<dbReference type="EMBL" id="JAGEUA010000006">
    <property type="protein sequence ID" value="KAL0973277.1"/>
    <property type="molecule type" value="Genomic_DNA"/>
</dbReference>
<feature type="domain" description="Ig-like" evidence="4">
    <location>
        <begin position="14"/>
        <end position="115"/>
    </location>
</feature>
<feature type="chain" id="PRO_5044878834" description="Ig-like domain-containing protein" evidence="3">
    <location>
        <begin position="20"/>
        <end position="364"/>
    </location>
</feature>
<dbReference type="Gene3D" id="2.60.40.10">
    <property type="entry name" value="Immunoglobulins"/>
    <property type="match status" value="2"/>
</dbReference>
<dbReference type="InterPro" id="IPR007110">
    <property type="entry name" value="Ig-like_dom"/>
</dbReference>
<feature type="transmembrane region" description="Helical" evidence="2">
    <location>
        <begin position="233"/>
        <end position="259"/>
    </location>
</feature>
<dbReference type="InterPro" id="IPR036179">
    <property type="entry name" value="Ig-like_dom_sf"/>
</dbReference>
<dbReference type="InterPro" id="IPR003599">
    <property type="entry name" value="Ig_sub"/>
</dbReference>
<dbReference type="PANTHER" id="PTHR44991">
    <property type="entry name" value="IMMUNOGLOBULIN SUPERFAMILY MEMBER 5"/>
    <property type="match status" value="1"/>
</dbReference>
<dbReference type="InterPro" id="IPR013783">
    <property type="entry name" value="Ig-like_fold"/>
</dbReference>
<feature type="region of interest" description="Disordered" evidence="1">
    <location>
        <begin position="268"/>
        <end position="287"/>
    </location>
</feature>
<evidence type="ECO:0000313" key="6">
    <source>
        <dbReference type="Proteomes" id="UP001557470"/>
    </source>
</evidence>
<accession>A0ABD0X654</accession>
<feature type="signal peptide" evidence="3">
    <location>
        <begin position="1"/>
        <end position="19"/>
    </location>
</feature>
<name>A0ABD0X654_UMBPY</name>
<organism evidence="5 6">
    <name type="scientific">Umbra pygmaea</name>
    <name type="common">Eastern mudminnow</name>
    <dbReference type="NCBI Taxonomy" id="75934"/>
    <lineage>
        <taxon>Eukaryota</taxon>
        <taxon>Metazoa</taxon>
        <taxon>Chordata</taxon>
        <taxon>Craniata</taxon>
        <taxon>Vertebrata</taxon>
        <taxon>Euteleostomi</taxon>
        <taxon>Actinopterygii</taxon>
        <taxon>Neopterygii</taxon>
        <taxon>Teleostei</taxon>
        <taxon>Protacanthopterygii</taxon>
        <taxon>Esociformes</taxon>
        <taxon>Umbridae</taxon>
        <taxon>Umbra</taxon>
    </lineage>
</organism>
<dbReference type="PROSITE" id="PS50835">
    <property type="entry name" value="IG_LIKE"/>
    <property type="match status" value="2"/>
</dbReference>
<evidence type="ECO:0000259" key="4">
    <source>
        <dbReference type="PROSITE" id="PS50835"/>
    </source>
</evidence>
<reference evidence="5 6" key="1">
    <citation type="submission" date="2024-06" db="EMBL/GenBank/DDBJ databases">
        <authorList>
            <person name="Pan Q."/>
            <person name="Wen M."/>
            <person name="Jouanno E."/>
            <person name="Zahm M."/>
            <person name="Klopp C."/>
            <person name="Cabau C."/>
            <person name="Louis A."/>
            <person name="Berthelot C."/>
            <person name="Parey E."/>
            <person name="Roest Crollius H."/>
            <person name="Montfort J."/>
            <person name="Robinson-Rechavi M."/>
            <person name="Bouchez O."/>
            <person name="Lampietro C."/>
            <person name="Lopez Roques C."/>
            <person name="Donnadieu C."/>
            <person name="Postlethwait J."/>
            <person name="Bobe J."/>
            <person name="Verreycken H."/>
            <person name="Guiguen Y."/>
        </authorList>
    </citation>
    <scope>NUCLEOTIDE SEQUENCE [LARGE SCALE GENOMIC DNA]</scope>
    <source>
        <strain evidence="5">Up_M1</strain>
        <tissue evidence="5">Testis</tissue>
    </source>
</reference>
<protein>
    <recommendedName>
        <fullName evidence="4">Ig-like domain-containing protein</fullName>
    </recommendedName>
</protein>
<keyword evidence="2" id="KW-0472">Membrane</keyword>
<keyword evidence="2" id="KW-0812">Transmembrane</keyword>
<evidence type="ECO:0000256" key="3">
    <source>
        <dbReference type="SAM" id="SignalP"/>
    </source>
</evidence>
<dbReference type="SUPFAM" id="SSF48726">
    <property type="entry name" value="Immunoglobulin"/>
    <property type="match status" value="2"/>
</dbReference>
<evidence type="ECO:0000313" key="5">
    <source>
        <dbReference type="EMBL" id="KAL0973277.1"/>
    </source>
</evidence>
<keyword evidence="6" id="KW-1185">Reference proteome</keyword>
<comment type="caution">
    <text evidence="5">The sequence shown here is derived from an EMBL/GenBank/DDBJ whole genome shotgun (WGS) entry which is preliminary data.</text>
</comment>
<proteinExistence type="predicted"/>
<dbReference type="SMART" id="SM00409">
    <property type="entry name" value="IG"/>
    <property type="match status" value="2"/>
</dbReference>
<dbReference type="PANTHER" id="PTHR44991:SF1">
    <property type="entry name" value="IMMUNOGLOBULIN SUPERFAMILY MEMBER 5"/>
    <property type="match status" value="1"/>
</dbReference>
<keyword evidence="3" id="KW-0732">Signal</keyword>